<sequence>MKEKHVGSNETDITGVLVVVFVLMIGILIAKVAGDFTTRSTSTSTRASEAGTIIAESTKCDADGTQTWWGQKLICGVEKINGKCPATNPVTDRTHWFAKLVCHTTSSMDIYFNTTVERTGKSPGKDVKRGNQYCIDNTGNNSNAKCLVKKFTNSLDWDLNSKKWRNSAYSGYIKYLSKPWGIGVSCPVLVKSINIFNTGGTTVETGSCYIPGP</sequence>
<feature type="transmembrane region" description="Helical" evidence="1">
    <location>
        <begin position="12"/>
        <end position="34"/>
    </location>
</feature>
<reference evidence="3" key="1">
    <citation type="submission" date="2017-09" db="EMBL/GenBank/DDBJ databases">
        <title>Depth-based differentiation of microbial function through sediment-hosted aquifers and enrichment of novel symbionts in the deep terrestrial subsurface.</title>
        <authorList>
            <person name="Probst A.J."/>
            <person name="Ladd B."/>
            <person name="Jarett J.K."/>
            <person name="Geller-Mcgrath D.E."/>
            <person name="Sieber C.M.K."/>
            <person name="Emerson J.B."/>
            <person name="Anantharaman K."/>
            <person name="Thomas B.C."/>
            <person name="Malmstrom R."/>
            <person name="Stieglmeier M."/>
            <person name="Klingl A."/>
            <person name="Woyke T."/>
            <person name="Ryan C.M."/>
            <person name="Banfield J.F."/>
        </authorList>
    </citation>
    <scope>NUCLEOTIDE SEQUENCE [LARGE SCALE GENOMIC DNA]</scope>
</reference>
<name>A0A2M7LLU6_9BACT</name>
<organism evidence="2 3">
    <name type="scientific">Candidatus Roizmanbacteria bacterium CG_4_10_14_3_um_filter_39_13</name>
    <dbReference type="NCBI Taxonomy" id="1974831"/>
    <lineage>
        <taxon>Bacteria</taxon>
        <taxon>Candidatus Roizmaniibacteriota</taxon>
    </lineage>
</organism>
<accession>A0A2M7LLU6</accession>
<keyword evidence="1" id="KW-0812">Transmembrane</keyword>
<comment type="caution">
    <text evidence="2">The sequence shown here is derived from an EMBL/GenBank/DDBJ whole genome shotgun (WGS) entry which is preliminary data.</text>
</comment>
<evidence type="ECO:0000313" key="3">
    <source>
        <dbReference type="Proteomes" id="UP000228500"/>
    </source>
</evidence>
<protein>
    <submittedName>
        <fullName evidence="2">Uncharacterized protein</fullName>
    </submittedName>
</protein>
<dbReference type="Proteomes" id="UP000228500">
    <property type="component" value="Unassembled WGS sequence"/>
</dbReference>
<evidence type="ECO:0000313" key="2">
    <source>
        <dbReference type="EMBL" id="PIX69044.1"/>
    </source>
</evidence>
<keyword evidence="1" id="KW-0472">Membrane</keyword>
<keyword evidence="1" id="KW-1133">Transmembrane helix</keyword>
<proteinExistence type="predicted"/>
<evidence type="ECO:0000256" key="1">
    <source>
        <dbReference type="SAM" id="Phobius"/>
    </source>
</evidence>
<dbReference type="AlphaFoldDB" id="A0A2M7LLU6"/>
<gene>
    <name evidence="2" type="ORF">COZ40_00045</name>
</gene>
<dbReference type="EMBL" id="PFJH01000002">
    <property type="protein sequence ID" value="PIX69044.1"/>
    <property type="molecule type" value="Genomic_DNA"/>
</dbReference>